<name>G7ZWL1_MEDTR</name>
<accession>G7ZWL1</accession>
<gene>
    <name evidence="1" type="ordered locus">MTR_3g110040</name>
</gene>
<dbReference type="AlphaFoldDB" id="G7ZWL1"/>
<reference evidence="1 3" key="2">
    <citation type="journal article" date="2014" name="BMC Genomics">
        <title>An improved genome release (version Mt4.0) for the model legume Medicago truncatula.</title>
        <authorList>
            <person name="Tang H."/>
            <person name="Krishnakumar V."/>
            <person name="Bidwell S."/>
            <person name="Rosen B."/>
            <person name="Chan A."/>
            <person name="Zhou S."/>
            <person name="Gentzbittel L."/>
            <person name="Childs K.L."/>
            <person name="Yandell M."/>
            <person name="Gundlach H."/>
            <person name="Mayer K.F."/>
            <person name="Schwartz D.C."/>
            <person name="Town C.D."/>
        </authorList>
    </citation>
    <scope>GENOME REANNOTATION</scope>
    <source>
        <strain evidence="1">A17</strain>
        <strain evidence="2 3">cv. Jemalong A17</strain>
    </source>
</reference>
<reference evidence="1 3" key="1">
    <citation type="journal article" date="2011" name="Nature">
        <title>The Medicago genome provides insight into the evolution of rhizobial symbioses.</title>
        <authorList>
            <person name="Young N.D."/>
            <person name="Debelle F."/>
            <person name="Oldroyd G.E."/>
            <person name="Geurts R."/>
            <person name="Cannon S.B."/>
            <person name="Udvardi M.K."/>
            <person name="Benedito V.A."/>
            <person name="Mayer K.F."/>
            <person name="Gouzy J."/>
            <person name="Schoof H."/>
            <person name="Van de Peer Y."/>
            <person name="Proost S."/>
            <person name="Cook D.R."/>
            <person name="Meyers B.C."/>
            <person name="Spannagl M."/>
            <person name="Cheung F."/>
            <person name="De Mita S."/>
            <person name="Krishnakumar V."/>
            <person name="Gundlach H."/>
            <person name="Zhou S."/>
            <person name="Mudge J."/>
            <person name="Bharti A.K."/>
            <person name="Murray J.D."/>
            <person name="Naoumkina M.A."/>
            <person name="Rosen B."/>
            <person name="Silverstein K.A."/>
            <person name="Tang H."/>
            <person name="Rombauts S."/>
            <person name="Zhao P.X."/>
            <person name="Zhou P."/>
            <person name="Barbe V."/>
            <person name="Bardou P."/>
            <person name="Bechner M."/>
            <person name="Bellec A."/>
            <person name="Berger A."/>
            <person name="Berges H."/>
            <person name="Bidwell S."/>
            <person name="Bisseling T."/>
            <person name="Choisne N."/>
            <person name="Couloux A."/>
            <person name="Denny R."/>
            <person name="Deshpande S."/>
            <person name="Dai X."/>
            <person name="Doyle J.J."/>
            <person name="Dudez A.M."/>
            <person name="Farmer A.D."/>
            <person name="Fouteau S."/>
            <person name="Franken C."/>
            <person name="Gibelin C."/>
            <person name="Gish J."/>
            <person name="Goldstein S."/>
            <person name="Gonzalez A.J."/>
            <person name="Green P.J."/>
            <person name="Hallab A."/>
            <person name="Hartog M."/>
            <person name="Hua A."/>
            <person name="Humphray S.J."/>
            <person name="Jeong D.H."/>
            <person name="Jing Y."/>
            <person name="Jocker A."/>
            <person name="Kenton S.M."/>
            <person name="Kim D.J."/>
            <person name="Klee K."/>
            <person name="Lai H."/>
            <person name="Lang C."/>
            <person name="Lin S."/>
            <person name="Macmil S.L."/>
            <person name="Magdelenat G."/>
            <person name="Matthews L."/>
            <person name="McCorrison J."/>
            <person name="Monaghan E.L."/>
            <person name="Mun J.H."/>
            <person name="Najar F.Z."/>
            <person name="Nicholson C."/>
            <person name="Noirot C."/>
            <person name="O'Bleness M."/>
            <person name="Paule C.R."/>
            <person name="Poulain J."/>
            <person name="Prion F."/>
            <person name="Qin B."/>
            <person name="Qu C."/>
            <person name="Retzel E.F."/>
            <person name="Riddle C."/>
            <person name="Sallet E."/>
            <person name="Samain S."/>
            <person name="Samson N."/>
            <person name="Sanders I."/>
            <person name="Saurat O."/>
            <person name="Scarpelli C."/>
            <person name="Schiex T."/>
            <person name="Segurens B."/>
            <person name="Severin A.J."/>
            <person name="Sherrier D.J."/>
            <person name="Shi R."/>
            <person name="Sims S."/>
            <person name="Singer S.R."/>
            <person name="Sinharoy S."/>
            <person name="Sterck L."/>
            <person name="Viollet A."/>
            <person name="Wang B.B."/>
            <person name="Wang K."/>
            <person name="Wang M."/>
            <person name="Wang X."/>
            <person name="Warfsmann J."/>
            <person name="Weissenbach J."/>
            <person name="White D.D."/>
            <person name="White J.D."/>
            <person name="Wiley G.B."/>
            <person name="Wincker P."/>
            <person name="Xing Y."/>
            <person name="Yang L."/>
            <person name="Yao Z."/>
            <person name="Ying F."/>
            <person name="Zhai J."/>
            <person name="Zhou L."/>
            <person name="Zuber A."/>
            <person name="Denarie J."/>
            <person name="Dixon R.A."/>
            <person name="May G.D."/>
            <person name="Schwartz D.C."/>
            <person name="Rogers J."/>
            <person name="Quetier F."/>
            <person name="Town C.D."/>
            <person name="Roe B.A."/>
        </authorList>
    </citation>
    <scope>NUCLEOTIDE SEQUENCE [LARGE SCALE GENOMIC DNA]</scope>
    <source>
        <strain evidence="1">A17</strain>
        <strain evidence="2 3">cv. Jemalong A17</strain>
    </source>
</reference>
<proteinExistence type="predicted"/>
<dbReference type="HOGENOM" id="CLU_2708533_0_0_1"/>
<dbReference type="EnsemblPlants" id="KEH36012">
    <property type="protein sequence ID" value="KEH36012"/>
    <property type="gene ID" value="MTR_3g110040"/>
</dbReference>
<dbReference type="Proteomes" id="UP000002051">
    <property type="component" value="Chromosome 3"/>
</dbReference>
<evidence type="ECO:0000313" key="3">
    <source>
        <dbReference type="Proteomes" id="UP000002051"/>
    </source>
</evidence>
<dbReference type="PaxDb" id="3880-AES83599"/>
<protein>
    <submittedName>
        <fullName evidence="1 2">Uncharacterized protein</fullName>
    </submittedName>
</protein>
<organism evidence="1 3">
    <name type="scientific">Medicago truncatula</name>
    <name type="common">Barrel medic</name>
    <name type="synonym">Medicago tribuloides</name>
    <dbReference type="NCBI Taxonomy" id="3880"/>
    <lineage>
        <taxon>Eukaryota</taxon>
        <taxon>Viridiplantae</taxon>
        <taxon>Streptophyta</taxon>
        <taxon>Embryophyta</taxon>
        <taxon>Tracheophyta</taxon>
        <taxon>Spermatophyta</taxon>
        <taxon>Magnoliopsida</taxon>
        <taxon>eudicotyledons</taxon>
        <taxon>Gunneridae</taxon>
        <taxon>Pentapetalae</taxon>
        <taxon>rosids</taxon>
        <taxon>fabids</taxon>
        <taxon>Fabales</taxon>
        <taxon>Fabaceae</taxon>
        <taxon>Papilionoideae</taxon>
        <taxon>50 kb inversion clade</taxon>
        <taxon>NPAAA clade</taxon>
        <taxon>Hologalegina</taxon>
        <taxon>IRL clade</taxon>
        <taxon>Trifolieae</taxon>
        <taxon>Medicago</taxon>
    </lineage>
</organism>
<reference evidence="2" key="3">
    <citation type="submission" date="2015-04" db="UniProtKB">
        <authorList>
            <consortium name="EnsemblPlants"/>
        </authorList>
    </citation>
    <scope>IDENTIFICATION</scope>
    <source>
        <strain evidence="2">cv. Jemalong A17</strain>
    </source>
</reference>
<keyword evidence="3" id="KW-1185">Reference proteome</keyword>
<sequence length="73" mass="8185">MIADFLLVIGDPITEQDQIDVVLEGLPEEYSHFAVMIYGSPDSLSTLSANKSCYLSAEFHFTKIKHVKINKLL</sequence>
<dbReference type="EMBL" id="CM001219">
    <property type="protein sequence ID" value="KEH36012.1"/>
    <property type="molecule type" value="Genomic_DNA"/>
</dbReference>
<evidence type="ECO:0000313" key="2">
    <source>
        <dbReference type="EnsemblPlants" id="KEH36012"/>
    </source>
</evidence>
<evidence type="ECO:0000313" key="1">
    <source>
        <dbReference type="EMBL" id="KEH36012.1"/>
    </source>
</evidence>